<dbReference type="EMBL" id="CP036172">
    <property type="protein sequence ID" value="QSZ66693.1"/>
    <property type="molecule type" value="Genomic_DNA"/>
</dbReference>
<accession>A0A8A3S448</accession>
<dbReference type="KEGG" id="maqe:RJ40_03880"/>
<dbReference type="PANTHER" id="PTHR36505:SF1">
    <property type="entry name" value="BLR1072 PROTEIN"/>
    <property type="match status" value="1"/>
</dbReference>
<reference evidence="2" key="1">
    <citation type="journal article" date="2001" name="Int. J. Syst. Evol. Microbiol.">
        <title>Methanofollis aquaemaris sp. nov., a methanogen isolated from an aquaculture fish pond.</title>
        <authorList>
            <person name="Lai M.C."/>
            <person name="Chen S.C."/>
        </authorList>
    </citation>
    <scope>NUCLEOTIDE SEQUENCE</scope>
    <source>
        <strain evidence="2">N2F9704</strain>
    </source>
</reference>
<dbReference type="SUPFAM" id="SSF50346">
    <property type="entry name" value="PRC-barrel domain"/>
    <property type="match status" value="1"/>
</dbReference>
<reference evidence="2" key="2">
    <citation type="submission" date="2019-02" db="EMBL/GenBank/DDBJ databases">
        <authorList>
            <person name="Chen S.-C."/>
            <person name="Chien H.-H."/>
            <person name="Lai M.-C."/>
        </authorList>
    </citation>
    <scope>NUCLEOTIDE SEQUENCE</scope>
    <source>
        <strain evidence="2">N2F9704</strain>
    </source>
</reference>
<dbReference type="InterPro" id="IPR027275">
    <property type="entry name" value="PRC-brl_dom"/>
</dbReference>
<dbReference type="Pfam" id="PF05239">
    <property type="entry name" value="PRC"/>
    <property type="match status" value="1"/>
</dbReference>
<dbReference type="AlphaFoldDB" id="A0A8A3S448"/>
<organism evidence="2 3">
    <name type="scientific">Methanofollis aquaemaris</name>
    <dbReference type="NCBI Taxonomy" id="126734"/>
    <lineage>
        <taxon>Archaea</taxon>
        <taxon>Methanobacteriati</taxon>
        <taxon>Methanobacteriota</taxon>
        <taxon>Stenosarchaea group</taxon>
        <taxon>Methanomicrobia</taxon>
        <taxon>Methanomicrobiales</taxon>
        <taxon>Methanomicrobiaceae</taxon>
        <taxon>Methanofollis</taxon>
    </lineage>
</organism>
<dbReference type="InterPro" id="IPR011033">
    <property type="entry name" value="PRC_barrel-like_sf"/>
</dbReference>
<name>A0A8A3S448_9EURY</name>
<evidence type="ECO:0000259" key="1">
    <source>
        <dbReference type="Pfam" id="PF05239"/>
    </source>
</evidence>
<dbReference type="Gene3D" id="2.30.30.240">
    <property type="entry name" value="PRC-barrel domain"/>
    <property type="match status" value="1"/>
</dbReference>
<proteinExistence type="predicted"/>
<feature type="domain" description="PRC-barrel" evidence="1">
    <location>
        <begin position="24"/>
        <end position="97"/>
    </location>
</feature>
<dbReference type="Proteomes" id="UP001042704">
    <property type="component" value="Chromosome"/>
</dbReference>
<dbReference type="PANTHER" id="PTHR36505">
    <property type="entry name" value="BLR1072 PROTEIN"/>
    <property type="match status" value="1"/>
</dbReference>
<sequence length="136" mass="15498">MRERGGVKEMSFASPVSVVHPKIVAIEKIVGKRVKNALGEDLGEVHHLMVDVPSGSIIFAVLSSGGIMGLGEKLYPVPWQALTEKEDDYLLKIRKETMETAPSFDHNHWPKADDLSWFERVFRFYDYSPPWEIEIK</sequence>
<keyword evidence="3" id="KW-1185">Reference proteome</keyword>
<protein>
    <submittedName>
        <fullName evidence="2">PRC-barrel domain containing protein</fullName>
    </submittedName>
</protein>
<gene>
    <name evidence="2" type="ORF">RJ40_03880</name>
</gene>
<evidence type="ECO:0000313" key="2">
    <source>
        <dbReference type="EMBL" id="QSZ66693.1"/>
    </source>
</evidence>
<evidence type="ECO:0000313" key="3">
    <source>
        <dbReference type="Proteomes" id="UP001042704"/>
    </source>
</evidence>